<evidence type="ECO:0000313" key="3">
    <source>
        <dbReference type="Proteomes" id="UP000799421"/>
    </source>
</evidence>
<sequence>MSEHTQLFGSCFCERNQYRVVVPTSQASAAQVFFDNGAVSRVAQATPIAAWLRVPLDWYESMTVAHFPDESHSSIKRTFQTPGHADPQRPVRRQFCGYCGTHLTAWDEARDADSVDVTLGSLFSQSLDQLRKLHLYPDWEDDSDASSAEEGGQADRNTEMEVDVAESKQPRARHLLQGDGMPYFENLVQDSRLGRIKRQTGSQSLPDGRVVQWSFVEIGSDVEVESETTHKRLRMA</sequence>
<protein>
    <recommendedName>
        <fullName evidence="4">CENP-V/GFA domain-containing protein</fullName>
    </recommendedName>
</protein>
<dbReference type="Gene3D" id="2.170.150.70">
    <property type="match status" value="1"/>
</dbReference>
<proteinExistence type="predicted"/>
<dbReference type="OrthoDB" id="3907216at2759"/>
<organism evidence="2 3">
    <name type="scientific">Piedraia hortae CBS 480.64</name>
    <dbReference type="NCBI Taxonomy" id="1314780"/>
    <lineage>
        <taxon>Eukaryota</taxon>
        <taxon>Fungi</taxon>
        <taxon>Dikarya</taxon>
        <taxon>Ascomycota</taxon>
        <taxon>Pezizomycotina</taxon>
        <taxon>Dothideomycetes</taxon>
        <taxon>Dothideomycetidae</taxon>
        <taxon>Capnodiales</taxon>
        <taxon>Piedraiaceae</taxon>
        <taxon>Piedraia</taxon>
    </lineage>
</organism>
<evidence type="ECO:0000313" key="2">
    <source>
        <dbReference type="EMBL" id="KAF2858114.1"/>
    </source>
</evidence>
<reference evidence="2" key="1">
    <citation type="journal article" date="2020" name="Stud. Mycol.">
        <title>101 Dothideomycetes genomes: a test case for predicting lifestyles and emergence of pathogens.</title>
        <authorList>
            <person name="Haridas S."/>
            <person name="Albert R."/>
            <person name="Binder M."/>
            <person name="Bloem J."/>
            <person name="Labutti K."/>
            <person name="Salamov A."/>
            <person name="Andreopoulos B."/>
            <person name="Baker S."/>
            <person name="Barry K."/>
            <person name="Bills G."/>
            <person name="Bluhm B."/>
            <person name="Cannon C."/>
            <person name="Castanera R."/>
            <person name="Culley D."/>
            <person name="Daum C."/>
            <person name="Ezra D."/>
            <person name="Gonzalez J."/>
            <person name="Henrissat B."/>
            <person name="Kuo A."/>
            <person name="Liang C."/>
            <person name="Lipzen A."/>
            <person name="Lutzoni F."/>
            <person name="Magnuson J."/>
            <person name="Mondo S."/>
            <person name="Nolan M."/>
            <person name="Ohm R."/>
            <person name="Pangilinan J."/>
            <person name="Park H.-J."/>
            <person name="Ramirez L."/>
            <person name="Alfaro M."/>
            <person name="Sun H."/>
            <person name="Tritt A."/>
            <person name="Yoshinaga Y."/>
            <person name="Zwiers L.-H."/>
            <person name="Turgeon B."/>
            <person name="Goodwin S."/>
            <person name="Spatafora J."/>
            <person name="Crous P."/>
            <person name="Grigoriev I."/>
        </authorList>
    </citation>
    <scope>NUCLEOTIDE SEQUENCE</scope>
    <source>
        <strain evidence="2">CBS 480.64</strain>
    </source>
</reference>
<dbReference type="Proteomes" id="UP000799421">
    <property type="component" value="Unassembled WGS sequence"/>
</dbReference>
<dbReference type="AlphaFoldDB" id="A0A6A7BSA5"/>
<keyword evidence="3" id="KW-1185">Reference proteome</keyword>
<dbReference type="SUPFAM" id="SSF51316">
    <property type="entry name" value="Mss4-like"/>
    <property type="match status" value="1"/>
</dbReference>
<evidence type="ECO:0000256" key="1">
    <source>
        <dbReference type="SAM" id="MobiDB-lite"/>
    </source>
</evidence>
<accession>A0A6A7BSA5</accession>
<feature type="region of interest" description="Disordered" evidence="1">
    <location>
        <begin position="141"/>
        <end position="169"/>
    </location>
</feature>
<dbReference type="InterPro" id="IPR011057">
    <property type="entry name" value="Mss4-like_sf"/>
</dbReference>
<evidence type="ECO:0008006" key="4">
    <source>
        <dbReference type="Google" id="ProtNLM"/>
    </source>
</evidence>
<dbReference type="EMBL" id="MU006018">
    <property type="protein sequence ID" value="KAF2858114.1"/>
    <property type="molecule type" value="Genomic_DNA"/>
</dbReference>
<name>A0A6A7BSA5_9PEZI</name>
<gene>
    <name evidence="2" type="ORF">K470DRAFT_252060</name>
</gene>